<dbReference type="InterPro" id="IPR018503">
    <property type="entry name" value="Tetraspanin_CS"/>
</dbReference>
<keyword evidence="8" id="KW-1185">Reference proteome</keyword>
<dbReference type="PRINTS" id="PR00259">
    <property type="entry name" value="TMFOUR"/>
</dbReference>
<dbReference type="SUPFAM" id="SSF48652">
    <property type="entry name" value="Tetraspanin"/>
    <property type="match status" value="1"/>
</dbReference>
<proteinExistence type="inferred from homology"/>
<feature type="transmembrane region" description="Helical" evidence="6">
    <location>
        <begin position="183"/>
        <end position="206"/>
    </location>
</feature>
<evidence type="ECO:0000256" key="2">
    <source>
        <dbReference type="ARBA" id="ARBA00006840"/>
    </source>
</evidence>
<keyword evidence="5 6" id="KW-0472">Membrane</keyword>
<dbReference type="AlphaFoldDB" id="A0A8K0ABZ7"/>
<comment type="similarity">
    <text evidence="2 6">Belongs to the tetraspanin (TM4SF) family.</text>
</comment>
<gene>
    <name evidence="7" type="primary">CD81</name>
    <name evidence="7" type="ORF">BLAG_LOCUS23592</name>
</gene>
<evidence type="ECO:0000256" key="5">
    <source>
        <dbReference type="ARBA" id="ARBA00023136"/>
    </source>
</evidence>
<dbReference type="InterPro" id="IPR000301">
    <property type="entry name" value="Tetraspanin_animals"/>
</dbReference>
<dbReference type="Proteomes" id="UP000838412">
    <property type="component" value="Chromosome 8"/>
</dbReference>
<dbReference type="InterPro" id="IPR018499">
    <property type="entry name" value="Tetraspanin/Peripherin"/>
</dbReference>
<feature type="transmembrane region" description="Helical" evidence="6">
    <location>
        <begin position="52"/>
        <end position="78"/>
    </location>
</feature>
<evidence type="ECO:0000256" key="6">
    <source>
        <dbReference type="RuleBase" id="RU361218"/>
    </source>
</evidence>
<sequence>MAEGFFTNTKTQLFVFNVVLGLAGSILFVVGIWLWYDPEIAKVVSAELKLTWFYHACYAMVVAGAITLLLAFVGCYGANKESKFILILANEYTYDSFKDALSRGYIEDQYYLFKEDVKKIENKFSCCGLRDMNQHGMPCLQDSCLCDPNIGEDCKTYSTFGSSCEIYSEPCLYKVSSFLRQKMIAVIALPLIVALIQFCGVCFVWRTQRNTGENVA</sequence>
<accession>A0A8K0ABZ7</accession>
<comment type="caution">
    <text evidence="6">Lacks conserved residue(s) required for the propagation of feature annotation.</text>
</comment>
<evidence type="ECO:0000256" key="1">
    <source>
        <dbReference type="ARBA" id="ARBA00004141"/>
    </source>
</evidence>
<dbReference type="OrthoDB" id="438211at2759"/>
<dbReference type="InterPro" id="IPR008952">
    <property type="entry name" value="Tetraspanin_EC2_sf"/>
</dbReference>
<evidence type="ECO:0000313" key="8">
    <source>
        <dbReference type="Proteomes" id="UP000838412"/>
    </source>
</evidence>
<dbReference type="Pfam" id="PF00335">
    <property type="entry name" value="Tetraspanin"/>
    <property type="match status" value="2"/>
</dbReference>
<keyword evidence="3 6" id="KW-0812">Transmembrane</keyword>
<dbReference type="GO" id="GO:0016020">
    <property type="term" value="C:membrane"/>
    <property type="evidence" value="ECO:0007669"/>
    <property type="project" value="UniProtKB-SubCell"/>
</dbReference>
<reference evidence="7" key="1">
    <citation type="submission" date="2022-01" db="EMBL/GenBank/DDBJ databases">
        <authorList>
            <person name="Braso-Vives M."/>
        </authorList>
    </citation>
    <scope>NUCLEOTIDE SEQUENCE</scope>
</reference>
<organism evidence="7 8">
    <name type="scientific">Branchiostoma lanceolatum</name>
    <name type="common">Common lancelet</name>
    <name type="synonym">Amphioxus lanceolatum</name>
    <dbReference type="NCBI Taxonomy" id="7740"/>
    <lineage>
        <taxon>Eukaryota</taxon>
        <taxon>Metazoa</taxon>
        <taxon>Chordata</taxon>
        <taxon>Cephalochordata</taxon>
        <taxon>Leptocardii</taxon>
        <taxon>Amphioxiformes</taxon>
        <taxon>Branchiostomatidae</taxon>
        <taxon>Branchiostoma</taxon>
    </lineage>
</organism>
<comment type="subcellular location">
    <subcellularLocation>
        <location evidence="1 6">Membrane</location>
        <topology evidence="1 6">Multi-pass membrane protein</topology>
    </subcellularLocation>
</comment>
<protein>
    <recommendedName>
        <fullName evidence="6">Tetraspanin</fullName>
    </recommendedName>
</protein>
<dbReference type="EMBL" id="OV696693">
    <property type="protein sequence ID" value="CAH1271640.1"/>
    <property type="molecule type" value="Genomic_DNA"/>
</dbReference>
<feature type="transmembrane region" description="Helical" evidence="6">
    <location>
        <begin position="12"/>
        <end position="36"/>
    </location>
</feature>
<evidence type="ECO:0000256" key="3">
    <source>
        <dbReference type="ARBA" id="ARBA00022692"/>
    </source>
</evidence>
<dbReference type="PIRSF" id="PIRSF002419">
    <property type="entry name" value="Tetraspanin"/>
    <property type="match status" value="1"/>
</dbReference>
<evidence type="ECO:0000256" key="4">
    <source>
        <dbReference type="ARBA" id="ARBA00022989"/>
    </source>
</evidence>
<evidence type="ECO:0000313" key="7">
    <source>
        <dbReference type="EMBL" id="CAH1271640.1"/>
    </source>
</evidence>
<keyword evidence="4 6" id="KW-1133">Transmembrane helix</keyword>
<name>A0A8K0ABZ7_BRALA</name>
<dbReference type="PROSITE" id="PS00421">
    <property type="entry name" value="TM4_1"/>
    <property type="match status" value="1"/>
</dbReference>